<name>A0A8S4Q2M4_OWEFU</name>
<accession>A0A8S4Q2M4</accession>
<gene>
    <name evidence="1" type="ORF">OFUS_LOCUS24831</name>
</gene>
<dbReference type="EMBL" id="CAIIXF020000012">
    <property type="protein sequence ID" value="CAH1800999.1"/>
    <property type="molecule type" value="Genomic_DNA"/>
</dbReference>
<evidence type="ECO:0000313" key="1">
    <source>
        <dbReference type="EMBL" id="CAH1800999.1"/>
    </source>
</evidence>
<dbReference type="AlphaFoldDB" id="A0A8S4Q2M4"/>
<feature type="non-terminal residue" evidence="1">
    <location>
        <position position="1"/>
    </location>
</feature>
<comment type="caution">
    <text evidence="1">The sequence shown here is derived from an EMBL/GenBank/DDBJ whole genome shotgun (WGS) entry which is preliminary data.</text>
</comment>
<protein>
    <submittedName>
        <fullName evidence="1">Uncharacterized protein</fullName>
    </submittedName>
</protein>
<sequence length="116" mass="12762">GRGLVMMSNLGCSRGHFLLGELFRSVAGVYGWDDAAQANVEFNTRLPVKLPLSSPQPWEGTYEVEPVNIPIGGPIELPFSTIYVAASTFQPDQELCQVDYYPCANKDNTYCPVMSI</sequence>
<organism evidence="1 2">
    <name type="scientific">Owenia fusiformis</name>
    <name type="common">Polychaete worm</name>
    <dbReference type="NCBI Taxonomy" id="6347"/>
    <lineage>
        <taxon>Eukaryota</taxon>
        <taxon>Metazoa</taxon>
        <taxon>Spiralia</taxon>
        <taxon>Lophotrochozoa</taxon>
        <taxon>Annelida</taxon>
        <taxon>Polychaeta</taxon>
        <taxon>Sedentaria</taxon>
        <taxon>Canalipalpata</taxon>
        <taxon>Sabellida</taxon>
        <taxon>Oweniida</taxon>
        <taxon>Oweniidae</taxon>
        <taxon>Owenia</taxon>
    </lineage>
</organism>
<keyword evidence="2" id="KW-1185">Reference proteome</keyword>
<feature type="non-terminal residue" evidence="1">
    <location>
        <position position="116"/>
    </location>
</feature>
<proteinExistence type="predicted"/>
<evidence type="ECO:0000313" key="2">
    <source>
        <dbReference type="Proteomes" id="UP000749559"/>
    </source>
</evidence>
<reference evidence="1" key="1">
    <citation type="submission" date="2022-03" db="EMBL/GenBank/DDBJ databases">
        <authorList>
            <person name="Martin C."/>
        </authorList>
    </citation>
    <scope>NUCLEOTIDE SEQUENCE</scope>
</reference>
<dbReference type="Proteomes" id="UP000749559">
    <property type="component" value="Unassembled WGS sequence"/>
</dbReference>